<gene>
    <name evidence="2" type="ORF">TCNE_LOCUS16100</name>
</gene>
<dbReference type="EMBL" id="UYWY01023331">
    <property type="protein sequence ID" value="VDM47421.1"/>
    <property type="molecule type" value="Genomic_DNA"/>
</dbReference>
<keyword evidence="3" id="KW-1185">Reference proteome</keyword>
<evidence type="ECO:0000313" key="2">
    <source>
        <dbReference type="EMBL" id="VDM47421.1"/>
    </source>
</evidence>
<dbReference type="WBParaSite" id="TCNE_0001610101-mRNA-1">
    <property type="protein sequence ID" value="TCNE_0001610101-mRNA-1"/>
    <property type="gene ID" value="TCNE_0001610101"/>
</dbReference>
<organism evidence="3 4">
    <name type="scientific">Toxocara canis</name>
    <name type="common">Canine roundworm</name>
    <dbReference type="NCBI Taxonomy" id="6265"/>
    <lineage>
        <taxon>Eukaryota</taxon>
        <taxon>Metazoa</taxon>
        <taxon>Ecdysozoa</taxon>
        <taxon>Nematoda</taxon>
        <taxon>Chromadorea</taxon>
        <taxon>Rhabditida</taxon>
        <taxon>Spirurina</taxon>
        <taxon>Ascaridomorpha</taxon>
        <taxon>Ascaridoidea</taxon>
        <taxon>Toxocaridae</taxon>
        <taxon>Toxocara</taxon>
    </lineage>
</organism>
<feature type="compositionally biased region" description="Acidic residues" evidence="1">
    <location>
        <begin position="74"/>
        <end position="100"/>
    </location>
</feature>
<reference evidence="2 3" key="2">
    <citation type="submission" date="2018-11" db="EMBL/GenBank/DDBJ databases">
        <authorList>
            <consortium name="Pathogen Informatics"/>
        </authorList>
    </citation>
    <scope>NUCLEOTIDE SEQUENCE [LARGE SCALE GENOMIC DNA]</scope>
</reference>
<accession>A0A183V5T0</accession>
<sequence length="137" mass="14926">MVANFTVPRRDLLKAQGVKALQQMNSDTSYLRAGGKGKGIPNFLDHLISEADTGALTDEENEASGEENLPSVGSEDESDEDEEEETDTGALTDEENEASGEENLPSVGSEDESDEDEEEQSEEDSDDDEERLARGHF</sequence>
<evidence type="ECO:0000313" key="3">
    <source>
        <dbReference type="Proteomes" id="UP000050794"/>
    </source>
</evidence>
<feature type="compositionally biased region" description="Acidic residues" evidence="1">
    <location>
        <begin position="109"/>
        <end position="130"/>
    </location>
</feature>
<reference evidence="4" key="1">
    <citation type="submission" date="2016-06" db="UniProtKB">
        <authorList>
            <consortium name="WormBaseParasite"/>
        </authorList>
    </citation>
    <scope>IDENTIFICATION</scope>
</reference>
<evidence type="ECO:0000313" key="4">
    <source>
        <dbReference type="WBParaSite" id="TCNE_0001610101-mRNA-1"/>
    </source>
</evidence>
<dbReference type="AlphaFoldDB" id="A0A183V5T0"/>
<proteinExistence type="predicted"/>
<dbReference type="Proteomes" id="UP000050794">
    <property type="component" value="Unassembled WGS sequence"/>
</dbReference>
<protein>
    <submittedName>
        <fullName evidence="4">Prothymosin alpha</fullName>
    </submittedName>
</protein>
<name>A0A183V5T0_TOXCA</name>
<feature type="region of interest" description="Disordered" evidence="1">
    <location>
        <begin position="50"/>
        <end position="137"/>
    </location>
</feature>
<evidence type="ECO:0000256" key="1">
    <source>
        <dbReference type="SAM" id="MobiDB-lite"/>
    </source>
</evidence>